<organism evidence="2 3">
    <name type="scientific">Thioalkalivibrio versutus</name>
    <dbReference type="NCBI Taxonomy" id="106634"/>
    <lineage>
        <taxon>Bacteria</taxon>
        <taxon>Pseudomonadati</taxon>
        <taxon>Pseudomonadota</taxon>
        <taxon>Gammaproteobacteria</taxon>
        <taxon>Chromatiales</taxon>
        <taxon>Ectothiorhodospiraceae</taxon>
        <taxon>Thioalkalivibrio</taxon>
    </lineage>
</organism>
<dbReference type="EMBL" id="CP011367">
    <property type="protein sequence ID" value="AKJ95354.1"/>
    <property type="molecule type" value="Genomic_DNA"/>
</dbReference>
<proteinExistence type="predicted"/>
<dbReference type="RefSeq" id="WP_047251336.1">
    <property type="nucleotide sequence ID" value="NZ_CP011367.1"/>
</dbReference>
<reference evidence="2 3" key="1">
    <citation type="submission" date="2015-04" db="EMBL/GenBank/DDBJ databases">
        <title>Complete Sequence for the Genome of the Thioalkalivibrio versutus D301.</title>
        <authorList>
            <person name="Mu T."/>
            <person name="Zhou J."/>
            <person name="Xu X."/>
        </authorList>
    </citation>
    <scope>NUCLEOTIDE SEQUENCE [LARGE SCALE GENOMIC DNA]</scope>
    <source>
        <strain evidence="2 3">D301</strain>
    </source>
</reference>
<evidence type="ECO:0000313" key="2">
    <source>
        <dbReference type="EMBL" id="AKJ95354.1"/>
    </source>
</evidence>
<dbReference type="AlphaFoldDB" id="A0A0G3G4P9"/>
<protein>
    <recommendedName>
        <fullName evidence="1">DUF3320 domain-containing protein</fullName>
    </recommendedName>
</protein>
<evidence type="ECO:0000313" key="3">
    <source>
        <dbReference type="Proteomes" id="UP000064201"/>
    </source>
</evidence>
<accession>A0A0G3G4P9</accession>
<name>A0A0G3G4P9_9GAMM</name>
<dbReference type="OrthoDB" id="5786898at2"/>
<evidence type="ECO:0000259" key="1">
    <source>
        <dbReference type="Pfam" id="PF11784"/>
    </source>
</evidence>
<sequence length="242" mass="27038">MSDPRPGSLDALVQIHQTLIRNPDPREACAAWRAYCREQTCGFVVTFDDPAYPETDSRSLGLDGHDHFHDIPESDLDEAIMRVVDTEGPVHLRVLTQRLLDAAGFSRAGSRIQARIHERRATLGATGQIRLDGDFSGRPEQFLVPCLRDWSGLPDNLRQLDHVHDAELMLSLVRTVVEAGSLAVDTALNDALYRMGFIRLTENARERLQTPLDQALKEGLLVRGKEGLEPGRKSFERPRPSA</sequence>
<gene>
    <name evidence="2" type="ORF">TVD_08270</name>
</gene>
<keyword evidence="3" id="KW-1185">Reference proteome</keyword>
<dbReference type="Pfam" id="PF11784">
    <property type="entry name" value="DUF3320"/>
    <property type="match status" value="1"/>
</dbReference>
<dbReference type="Proteomes" id="UP000064201">
    <property type="component" value="Chromosome"/>
</dbReference>
<dbReference type="PATRIC" id="fig|106634.4.peg.1692"/>
<dbReference type="InterPro" id="IPR021754">
    <property type="entry name" value="DUF3320"/>
</dbReference>
<dbReference type="KEGG" id="tvr:TVD_08270"/>
<feature type="domain" description="DUF3320" evidence="1">
    <location>
        <begin position="66"/>
        <end position="114"/>
    </location>
</feature>